<evidence type="ECO:0000256" key="1">
    <source>
        <dbReference type="ARBA" id="ARBA00023015"/>
    </source>
</evidence>
<organism evidence="8 9">
    <name type="scientific">Opisthorchis viverrini</name>
    <name type="common">Southeast Asian liver fluke</name>
    <dbReference type="NCBI Taxonomy" id="6198"/>
    <lineage>
        <taxon>Eukaryota</taxon>
        <taxon>Metazoa</taxon>
        <taxon>Spiralia</taxon>
        <taxon>Lophotrochozoa</taxon>
        <taxon>Platyhelminthes</taxon>
        <taxon>Trematoda</taxon>
        <taxon>Digenea</taxon>
        <taxon>Opisthorchiida</taxon>
        <taxon>Opisthorchiata</taxon>
        <taxon>Opisthorchiidae</taxon>
        <taxon>Opisthorchis</taxon>
    </lineage>
</organism>
<dbReference type="GO" id="GO:0001006">
    <property type="term" value="F:RNA polymerase III type 3 promoter sequence-specific DNA binding"/>
    <property type="evidence" value="ECO:0007669"/>
    <property type="project" value="TreeGrafter"/>
</dbReference>
<evidence type="ECO:0000256" key="3">
    <source>
        <dbReference type="ARBA" id="ARBA00023163"/>
    </source>
</evidence>
<dbReference type="InterPro" id="IPR001005">
    <property type="entry name" value="SANT/Myb"/>
</dbReference>
<gene>
    <name evidence="8" type="ORF">T265_03379</name>
</gene>
<dbReference type="EMBL" id="KL596666">
    <property type="protein sequence ID" value="KER30113.1"/>
    <property type="molecule type" value="Genomic_DNA"/>
</dbReference>
<dbReference type="RefSeq" id="XP_009166112.1">
    <property type="nucleotide sequence ID" value="XM_009167848.1"/>
</dbReference>
<dbReference type="OrthoDB" id="2143914at2759"/>
<evidence type="ECO:0000259" key="6">
    <source>
        <dbReference type="PROSITE" id="PS50090"/>
    </source>
</evidence>
<feature type="domain" description="HTH myb-type" evidence="7">
    <location>
        <begin position="386"/>
        <end position="443"/>
    </location>
</feature>
<dbReference type="Proteomes" id="UP000054324">
    <property type="component" value="Unassembled WGS sequence"/>
</dbReference>
<proteinExistence type="predicted"/>
<reference evidence="8 9" key="1">
    <citation type="submission" date="2013-11" db="EMBL/GenBank/DDBJ databases">
        <title>Opisthorchis viverrini - life in the bile duct.</title>
        <authorList>
            <person name="Young N.D."/>
            <person name="Nagarajan N."/>
            <person name="Lin S.J."/>
            <person name="Korhonen P.K."/>
            <person name="Jex A.R."/>
            <person name="Hall R.S."/>
            <person name="Safavi-Hemami H."/>
            <person name="Kaewkong W."/>
            <person name="Bertrand D."/>
            <person name="Gao S."/>
            <person name="Seet Q."/>
            <person name="Wongkham S."/>
            <person name="Teh B.T."/>
            <person name="Wongkham C."/>
            <person name="Intapan P.M."/>
            <person name="Maleewong W."/>
            <person name="Yang X."/>
            <person name="Hu M."/>
            <person name="Wang Z."/>
            <person name="Hofmann A."/>
            <person name="Sternberg P.W."/>
            <person name="Tan P."/>
            <person name="Wang J."/>
            <person name="Gasser R.B."/>
        </authorList>
    </citation>
    <scope>NUCLEOTIDE SEQUENCE [LARGE SCALE GENOMIC DNA]</scope>
</reference>
<keyword evidence="9" id="KW-1185">Reference proteome</keyword>
<feature type="compositionally biased region" description="Polar residues" evidence="5">
    <location>
        <begin position="933"/>
        <end position="956"/>
    </location>
</feature>
<dbReference type="GO" id="GO:0042795">
    <property type="term" value="P:snRNA transcription by RNA polymerase II"/>
    <property type="evidence" value="ECO:0007669"/>
    <property type="project" value="TreeGrafter"/>
</dbReference>
<dbReference type="InterPro" id="IPR009057">
    <property type="entry name" value="Homeodomain-like_sf"/>
</dbReference>
<evidence type="ECO:0008006" key="10">
    <source>
        <dbReference type="Google" id="ProtNLM"/>
    </source>
</evidence>
<dbReference type="PROSITE" id="PS50090">
    <property type="entry name" value="MYB_LIKE"/>
    <property type="match status" value="3"/>
</dbReference>
<dbReference type="STRING" id="6198.A0A074ZRR8"/>
<keyword evidence="4" id="KW-0539">Nucleus</keyword>
<dbReference type="InterPro" id="IPR017930">
    <property type="entry name" value="Myb_dom"/>
</dbReference>
<dbReference type="Gene3D" id="1.10.10.60">
    <property type="entry name" value="Homeodomain-like"/>
    <property type="match status" value="2"/>
</dbReference>
<feature type="domain" description="Myb-like" evidence="6">
    <location>
        <begin position="523"/>
        <end position="587"/>
    </location>
</feature>
<feature type="region of interest" description="Disordered" evidence="5">
    <location>
        <begin position="931"/>
        <end position="958"/>
    </location>
</feature>
<feature type="region of interest" description="Disordered" evidence="5">
    <location>
        <begin position="763"/>
        <end position="782"/>
    </location>
</feature>
<keyword evidence="3" id="KW-0804">Transcription</keyword>
<keyword evidence="1" id="KW-0805">Transcription regulation</keyword>
<dbReference type="SUPFAM" id="SSF46689">
    <property type="entry name" value="Homeodomain-like"/>
    <property type="match status" value="2"/>
</dbReference>
<name>A0A074ZRR8_OPIVI</name>
<dbReference type="KEGG" id="ovi:T265_03379"/>
<evidence type="ECO:0000313" key="8">
    <source>
        <dbReference type="EMBL" id="KER30113.1"/>
    </source>
</evidence>
<sequence length="1356" mass="152584">MGTPRRATSMVGNILRHDPVAPSMALLHLSYYLQCIAPFPIPLLNSSLTVLYLRTNLSSPASNAQVPPPQIIGERNCESHNHCTTSTQFLQRALMMNADDRRSVLNKMDGFNSNVVEVNKCVILNKTVQHLLSDVLKFIKEEMTHLTEQECELRSSCSLTNVPEGYLRRPFLKLRSGECPPLNVDAAARQQRKEYNLSEVRALCLKNLLKSEWMSLIKSVGRCALEKKIEKLDSKREALLSKLSALSISHAVATDESEVIQKRKSITSEVLNDLRETENLLLQFRSMHEAPSQWLTSAMADAALSRGSASRRTDLTRCKSMWEKRIYRRYHGAKFKREYTAQTWVSLLAEAEQHLTAAEWSEVSIHTFENSVSPRNLQLFWHHRVRPSLNTTAWTAEEDENLKLLVDRFGQHGRWEEIAGALNTGRTPFSCIRRWQVALNPEFKLNRAWSVEEDTALMDILKRLLELYPPSLIDWDVVEAFHTTRTASECRLRAPVICSAFPCSSVTSDTSELPVAPRAQPANSSNRLRSFSAAEDLQLLMAVQRYGNASGRMGGGSGVGMGSWAVICSALPGRSVCACRNRYYELCVQFQPWTYSEDRRLYGLVLQGVNYDSQADLTPFLRLTRYRNLLPQFPGRSLNALRQRCLVLIRWSRVWKSLRQMVASVSEEGEKPIVDSSTIHGSNSGAFSELRRLLIYSPFATQFISQLRGSGVSDPEAEAFRLLTTWTTREPQSTTTDSEFAQLLADLSSGLLIPRPLIFHGTQPTRAVQPSTDEDSSPQPQEGVKQISLLDAKKLVNYTQIKRLLAGPVRRSLFCLVIRANKIPAAKRSQWMKRMKDAHVSVLLVHHLVDSYRSIPASRERVSLAKKLLENDQLFWLALDHALKTPSTSVLLQQTRKVADLHFLAPSIARCMIRIEEGSPSAKHLKQLMETKTPASMKTPKSTTEQAGSPSSSSRLDQGLTCEDKLAFSKITQRIDGSISSDQVPLFRRVKLFHIKRLLHMYGRRRRIRGNAYALASTRWTNKATALTDVNRLNRPDHYAPPILQYLPPKFSTRVFFNPTIISEHCLGAAQGCIRHGLNIKEVRNSFSNEFADVAGTQSIPGPSSAAAVKMTPDKSLAKMLPPSYSTLFAFKSLILRLPQILQKGGHYASQMASIREILQNRLPPGNECDNPAETSIDSDLTESLSTYDASILPVVQSDAHRRFLAVGLSILLWPTLLSTLSASSVVQSGKRFWEEALAQLPEDIVSHVPRGVPARESLMVESEDDSIPDDPLLVLQESSVETHRHRKRKRPKPMQAWQIATKRMRISRRAYMLKSSTVSFKLSSNDVLFYLTLPADVKRLFASGFRPDSLLCKPK</sequence>
<evidence type="ECO:0000256" key="2">
    <source>
        <dbReference type="ARBA" id="ARBA00023125"/>
    </source>
</evidence>
<dbReference type="Pfam" id="PF00249">
    <property type="entry name" value="Myb_DNA-binding"/>
    <property type="match status" value="2"/>
</dbReference>
<dbReference type="PANTHER" id="PTHR46621:SF1">
    <property type="entry name" value="SNRNA-ACTIVATING PROTEIN COMPLEX SUBUNIT 4"/>
    <property type="match status" value="1"/>
</dbReference>
<evidence type="ECO:0000256" key="5">
    <source>
        <dbReference type="SAM" id="MobiDB-lite"/>
    </source>
</evidence>
<feature type="domain" description="Myb-like" evidence="6">
    <location>
        <begin position="386"/>
        <end position="439"/>
    </location>
</feature>
<dbReference type="GeneID" id="20317566"/>
<dbReference type="GO" id="GO:0000978">
    <property type="term" value="F:RNA polymerase II cis-regulatory region sequence-specific DNA binding"/>
    <property type="evidence" value="ECO:0007669"/>
    <property type="project" value="TreeGrafter"/>
</dbReference>
<evidence type="ECO:0000256" key="4">
    <source>
        <dbReference type="ARBA" id="ARBA00023242"/>
    </source>
</evidence>
<protein>
    <recommendedName>
        <fullName evidence="10">Myb-like DNA-binding domain protein</fullName>
    </recommendedName>
</protein>
<keyword evidence="2" id="KW-0238">DNA-binding</keyword>
<dbReference type="PANTHER" id="PTHR46621">
    <property type="entry name" value="SNRNA-ACTIVATING PROTEIN COMPLEX SUBUNIT 4"/>
    <property type="match status" value="1"/>
</dbReference>
<dbReference type="GO" id="GO:0042796">
    <property type="term" value="P:snRNA transcription by RNA polymerase III"/>
    <property type="evidence" value="ECO:0007669"/>
    <property type="project" value="TreeGrafter"/>
</dbReference>
<feature type="domain" description="Myb-like" evidence="6">
    <location>
        <begin position="449"/>
        <end position="493"/>
    </location>
</feature>
<dbReference type="PROSITE" id="PS51294">
    <property type="entry name" value="HTH_MYB"/>
    <property type="match status" value="1"/>
</dbReference>
<dbReference type="InterPro" id="IPR051575">
    <property type="entry name" value="Myb-like_DNA-bd"/>
</dbReference>
<evidence type="ECO:0000259" key="7">
    <source>
        <dbReference type="PROSITE" id="PS51294"/>
    </source>
</evidence>
<dbReference type="CTD" id="20317566"/>
<dbReference type="CDD" id="cd00167">
    <property type="entry name" value="SANT"/>
    <property type="match status" value="3"/>
</dbReference>
<accession>A0A074ZRR8</accession>
<evidence type="ECO:0000313" key="9">
    <source>
        <dbReference type="Proteomes" id="UP000054324"/>
    </source>
</evidence>
<dbReference type="GO" id="GO:0019185">
    <property type="term" value="C:snRNA-activating protein complex"/>
    <property type="evidence" value="ECO:0007669"/>
    <property type="project" value="TreeGrafter"/>
</dbReference>
<dbReference type="SMART" id="SM00717">
    <property type="entry name" value="SANT"/>
    <property type="match status" value="3"/>
</dbReference>